<dbReference type="Pfam" id="PF05116">
    <property type="entry name" value="S6PP"/>
    <property type="match status" value="1"/>
</dbReference>
<proteinExistence type="inferred from homology"/>
<dbReference type="SFLD" id="SFLDG01140">
    <property type="entry name" value="C2.B:_Phosphomannomutase_and_P"/>
    <property type="match status" value="1"/>
</dbReference>
<evidence type="ECO:0000259" key="7">
    <source>
        <dbReference type="Pfam" id="PF05116"/>
    </source>
</evidence>
<dbReference type="InterPro" id="IPR023214">
    <property type="entry name" value="HAD_sf"/>
</dbReference>
<dbReference type="InterPro" id="IPR036412">
    <property type="entry name" value="HAD-like_sf"/>
</dbReference>
<dbReference type="Proteomes" id="UP001483337">
    <property type="component" value="Chromosome"/>
</dbReference>
<accession>A0ABZ2UY64</accession>
<name>A0ABZ2UY64_9CYAN</name>
<dbReference type="SUPFAM" id="SSF56784">
    <property type="entry name" value="HAD-like"/>
    <property type="match status" value="1"/>
</dbReference>
<sequence length="264" mass="30127">MNAQTFLFITDLDHTLVGDDHSMEKLLHNLELHRNRHGTKIVYSTGRSLHLYQELEQNQKRKQAELIKPDILICAVGTEVYSYGHQNQLIIDNNWSKYLSDSWDTEIVVKIAENFPKLIPQPDSEQRPFKISYFLEKNTTQIVSELEDSLLNSGLDIQVIYSYSDNKNYNNLDIVPRKANKGMAMTFVREKLEIDVARTIACGDSGNDIALFANREEKGIIVANAKQELLEWHKANPNKNRYLAKTGFAAGIEEGLGHFGFLEA</sequence>
<feature type="domain" description="Sucrose phosphatase-like" evidence="7">
    <location>
        <begin position="6"/>
        <end position="260"/>
    </location>
</feature>
<evidence type="ECO:0000256" key="6">
    <source>
        <dbReference type="ARBA" id="ARBA00048036"/>
    </source>
</evidence>
<dbReference type="InterPro" id="IPR012847">
    <property type="entry name" value="Sucrose_phosphatase_pln/cyn"/>
</dbReference>
<dbReference type="EC" id="3.1.3.24" evidence="4"/>
<dbReference type="EMBL" id="CP150886">
    <property type="protein sequence ID" value="WZB88333.1"/>
    <property type="molecule type" value="Genomic_DNA"/>
</dbReference>
<keyword evidence="9" id="KW-1185">Reference proteome</keyword>
<evidence type="ECO:0000256" key="2">
    <source>
        <dbReference type="ARBA" id="ARBA00005070"/>
    </source>
</evidence>
<comment type="similarity">
    <text evidence="3">Belongs to the sucrose phosphatase family.</text>
</comment>
<evidence type="ECO:0000256" key="4">
    <source>
        <dbReference type="ARBA" id="ARBA00013112"/>
    </source>
</evidence>
<dbReference type="SFLD" id="SFLDG01141">
    <property type="entry name" value="C2.B.1:_Sucrose_Phosphatase_Li"/>
    <property type="match status" value="1"/>
</dbReference>
<evidence type="ECO:0000313" key="9">
    <source>
        <dbReference type="Proteomes" id="UP001483337"/>
    </source>
</evidence>
<dbReference type="Gene3D" id="3.90.1070.10">
    <property type="match status" value="1"/>
</dbReference>
<dbReference type="NCBIfam" id="TIGR01484">
    <property type="entry name" value="HAD-SF-IIB"/>
    <property type="match status" value="1"/>
</dbReference>
<dbReference type="NCBIfam" id="TIGR01485">
    <property type="entry name" value="SPP_plant-cyano"/>
    <property type="match status" value="1"/>
</dbReference>
<comment type="pathway">
    <text evidence="2">Glycan biosynthesis; sucrose biosynthesis; sucrose from D-fructose 6-phosphate and UDP-alpha-D-glucose: step 2/2.</text>
</comment>
<dbReference type="InterPro" id="IPR006379">
    <property type="entry name" value="HAD-SF_hydro_IIB"/>
</dbReference>
<dbReference type="PANTHER" id="PTHR46521">
    <property type="entry name" value="SUCROSE-PHOSPHATASE 2-RELATED"/>
    <property type="match status" value="1"/>
</dbReference>
<comment type="cofactor">
    <cofactor evidence="1">
        <name>Mg(2+)</name>
        <dbReference type="ChEBI" id="CHEBI:18420"/>
    </cofactor>
</comment>
<evidence type="ECO:0000256" key="1">
    <source>
        <dbReference type="ARBA" id="ARBA00001946"/>
    </source>
</evidence>
<dbReference type="GO" id="GO:0050307">
    <property type="term" value="F:sucrose-phosphate phosphatase activity"/>
    <property type="evidence" value="ECO:0007669"/>
    <property type="project" value="UniProtKB-EC"/>
</dbReference>
<dbReference type="PANTHER" id="PTHR46521:SF4">
    <property type="entry name" value="SUCROSE-PHOSPHATASE 2-RELATED"/>
    <property type="match status" value="1"/>
</dbReference>
<keyword evidence="5 8" id="KW-0378">Hydrolase</keyword>
<organism evidence="8 9">
    <name type="scientific">Okeanomitos corallinicola TIOX110</name>
    <dbReference type="NCBI Taxonomy" id="3133117"/>
    <lineage>
        <taxon>Bacteria</taxon>
        <taxon>Bacillati</taxon>
        <taxon>Cyanobacteriota</taxon>
        <taxon>Cyanophyceae</taxon>
        <taxon>Nostocales</taxon>
        <taxon>Aphanizomenonaceae</taxon>
        <taxon>Okeanomitos</taxon>
    </lineage>
</organism>
<evidence type="ECO:0000313" key="8">
    <source>
        <dbReference type="EMBL" id="WZB88333.1"/>
    </source>
</evidence>
<reference evidence="8 9" key="1">
    <citation type="submission" date="2024-04" db="EMBL/GenBank/DDBJ databases">
        <title>Okeanomitos corallinicola gen. &amp; sp. nov. (Nostocales, Cyanobacteria), a new toxic marine heterocyst-forming cyanobacterium from a coral reef.</title>
        <authorList>
            <person name="Li H."/>
            <person name="Li R."/>
            <person name="Kang J."/>
            <person name="Hii K.S."/>
            <person name="Mohamed H.F."/>
            <person name="Xu X."/>
            <person name="Luo Z."/>
        </authorList>
    </citation>
    <scope>NUCLEOTIDE SEQUENCE [LARGE SCALE GENOMIC DNA]</scope>
    <source>
        <strain evidence="8 9">TIOX110</strain>
    </source>
</reference>
<evidence type="ECO:0000256" key="3">
    <source>
        <dbReference type="ARBA" id="ARBA00007211"/>
    </source>
</evidence>
<comment type="catalytic activity">
    <reaction evidence="6">
        <text>sucrose 6(F)-phosphate + H2O = sucrose + phosphate</text>
        <dbReference type="Rhea" id="RHEA:19289"/>
        <dbReference type="ChEBI" id="CHEBI:15377"/>
        <dbReference type="ChEBI" id="CHEBI:17992"/>
        <dbReference type="ChEBI" id="CHEBI:43474"/>
        <dbReference type="ChEBI" id="CHEBI:57723"/>
        <dbReference type="EC" id="3.1.3.24"/>
    </reaction>
</comment>
<dbReference type="Gene3D" id="3.40.50.1000">
    <property type="entry name" value="HAD superfamily/HAD-like"/>
    <property type="match status" value="1"/>
</dbReference>
<evidence type="ECO:0000256" key="5">
    <source>
        <dbReference type="ARBA" id="ARBA00022801"/>
    </source>
</evidence>
<dbReference type="NCBIfam" id="TIGR01482">
    <property type="entry name" value="SPP-subfamily"/>
    <property type="match status" value="1"/>
</dbReference>
<dbReference type="SFLD" id="SFLDS00003">
    <property type="entry name" value="Haloacid_Dehalogenase"/>
    <property type="match status" value="1"/>
</dbReference>
<dbReference type="InterPro" id="IPR051518">
    <property type="entry name" value="Sucrose_Phosphatase"/>
</dbReference>
<dbReference type="RefSeq" id="WP_353931241.1">
    <property type="nucleotide sequence ID" value="NZ_CP150886.1"/>
</dbReference>
<gene>
    <name evidence="8" type="ORF">WJM97_01120</name>
</gene>
<protein>
    <recommendedName>
        <fullName evidence="4">sucrose-phosphate phosphatase</fullName>
        <ecNumber evidence="4">3.1.3.24</ecNumber>
    </recommendedName>
</protein>
<dbReference type="InterPro" id="IPR006380">
    <property type="entry name" value="SPP-like_dom"/>
</dbReference>